<dbReference type="EMBL" id="JBHUOF010000039">
    <property type="protein sequence ID" value="MFD2801921.1"/>
    <property type="molecule type" value="Genomic_DNA"/>
</dbReference>
<dbReference type="InterPro" id="IPR017941">
    <property type="entry name" value="Rieske_2Fe-2S"/>
</dbReference>
<evidence type="ECO:0000256" key="1">
    <source>
        <dbReference type="ARBA" id="ARBA00022714"/>
    </source>
</evidence>
<dbReference type="InterPro" id="IPR036922">
    <property type="entry name" value="Rieske_2Fe-2S_sf"/>
</dbReference>
<dbReference type="NCBIfam" id="NF007422">
    <property type="entry name" value="PRK09965.1"/>
    <property type="match status" value="1"/>
</dbReference>
<name>A0ABW5WFG4_9PSEU</name>
<dbReference type="Gene3D" id="2.102.10.10">
    <property type="entry name" value="Rieske [2Fe-2S] iron-sulphur domain"/>
    <property type="match status" value="1"/>
</dbReference>
<dbReference type="EC" id="1.14.12.19" evidence="6"/>
<keyword evidence="1" id="KW-0001">2Fe-2S</keyword>
<keyword evidence="3" id="KW-0408">Iron</keyword>
<evidence type="ECO:0000313" key="7">
    <source>
        <dbReference type="Proteomes" id="UP001597478"/>
    </source>
</evidence>
<dbReference type="PROSITE" id="PS51296">
    <property type="entry name" value="RIESKE"/>
    <property type="match status" value="1"/>
</dbReference>
<reference evidence="7" key="1">
    <citation type="journal article" date="2019" name="Int. J. Syst. Evol. Microbiol.">
        <title>The Global Catalogue of Microorganisms (GCM) 10K type strain sequencing project: providing services to taxonomists for standard genome sequencing and annotation.</title>
        <authorList>
            <consortium name="The Broad Institute Genomics Platform"/>
            <consortium name="The Broad Institute Genome Sequencing Center for Infectious Disease"/>
            <person name="Wu L."/>
            <person name="Ma J."/>
        </authorList>
    </citation>
    <scope>NUCLEOTIDE SEQUENCE [LARGE SCALE GENOMIC DNA]</scope>
    <source>
        <strain evidence="7">IBRC-M 10906</strain>
    </source>
</reference>
<dbReference type="Pfam" id="PF00355">
    <property type="entry name" value="Rieske"/>
    <property type="match status" value="1"/>
</dbReference>
<keyword evidence="6" id="KW-0223">Dioxygenase</keyword>
<evidence type="ECO:0000256" key="2">
    <source>
        <dbReference type="ARBA" id="ARBA00022723"/>
    </source>
</evidence>
<dbReference type="PANTHER" id="PTHR21496">
    <property type="entry name" value="FERREDOXIN-RELATED"/>
    <property type="match status" value="1"/>
</dbReference>
<organism evidence="6 7">
    <name type="scientific">Prauserella oleivorans</name>
    <dbReference type="NCBI Taxonomy" id="1478153"/>
    <lineage>
        <taxon>Bacteria</taxon>
        <taxon>Bacillati</taxon>
        <taxon>Actinomycetota</taxon>
        <taxon>Actinomycetes</taxon>
        <taxon>Pseudonocardiales</taxon>
        <taxon>Pseudonocardiaceae</taxon>
        <taxon>Prauserella</taxon>
    </lineage>
</organism>
<evidence type="ECO:0000256" key="3">
    <source>
        <dbReference type="ARBA" id="ARBA00023004"/>
    </source>
</evidence>
<evidence type="ECO:0000259" key="5">
    <source>
        <dbReference type="PROSITE" id="PS51296"/>
    </source>
</evidence>
<dbReference type="SUPFAM" id="SSF50022">
    <property type="entry name" value="ISP domain"/>
    <property type="match status" value="1"/>
</dbReference>
<accession>A0ABW5WFG4</accession>
<sequence>MIRACDVADLPDGEAIRILAHVPIAVFHVDGAYYAVDDTCTHQDASLADGWVEGCTVECPLHAASFDLRTGVPLCLPAKTAVRTYPVVVSGGVIYVDTGVSEGVA</sequence>
<dbReference type="GO" id="GO:0008695">
    <property type="term" value="F:3-phenylpropionate dioxygenase activity"/>
    <property type="evidence" value="ECO:0007669"/>
    <property type="project" value="UniProtKB-EC"/>
</dbReference>
<evidence type="ECO:0000313" key="6">
    <source>
        <dbReference type="EMBL" id="MFD2801921.1"/>
    </source>
</evidence>
<protein>
    <submittedName>
        <fullName evidence="6">Bifunctional 3-phenylpropionate/cinnamic acid dioxygenase ferredoxin subunit</fullName>
        <ecNumber evidence="6">1.14.12.19</ecNumber>
    </submittedName>
</protein>
<keyword evidence="6" id="KW-0560">Oxidoreductase</keyword>
<dbReference type="Proteomes" id="UP001597478">
    <property type="component" value="Unassembled WGS sequence"/>
</dbReference>
<gene>
    <name evidence="6" type="ORF">ACFS2C_21265</name>
</gene>
<dbReference type="CDD" id="cd03528">
    <property type="entry name" value="Rieske_RO_ferredoxin"/>
    <property type="match status" value="1"/>
</dbReference>
<proteinExistence type="predicted"/>
<dbReference type="RefSeq" id="WP_377384461.1">
    <property type="nucleotide sequence ID" value="NZ_JBHSAN010000003.1"/>
</dbReference>
<dbReference type="PANTHER" id="PTHR21496:SF23">
    <property type="entry name" value="3-PHENYLPROPIONATE_CINNAMIC ACID DIOXYGENASE FERREDOXIN SUBUNIT"/>
    <property type="match status" value="1"/>
</dbReference>
<keyword evidence="7" id="KW-1185">Reference proteome</keyword>
<comment type="caution">
    <text evidence="6">The sequence shown here is derived from an EMBL/GenBank/DDBJ whole genome shotgun (WGS) entry which is preliminary data.</text>
</comment>
<evidence type="ECO:0000256" key="4">
    <source>
        <dbReference type="ARBA" id="ARBA00023014"/>
    </source>
</evidence>
<keyword evidence="4" id="KW-0411">Iron-sulfur</keyword>
<feature type="domain" description="Rieske" evidence="5">
    <location>
        <begin position="2"/>
        <end position="96"/>
    </location>
</feature>
<keyword evidence="2" id="KW-0479">Metal-binding</keyword>